<name>A0AAU7F937_9NEIS</name>
<dbReference type="KEGG" id="cmav:ABHF33_14210"/>
<keyword evidence="1" id="KW-0472">Membrane</keyword>
<proteinExistence type="predicted"/>
<reference evidence="2" key="1">
    <citation type="submission" date="2024-05" db="EMBL/GenBank/DDBJ databases">
        <authorList>
            <person name="Yang L."/>
            <person name="Pan L."/>
        </authorList>
    </citation>
    <scope>NUCLEOTIDE SEQUENCE</scope>
    <source>
        <strain evidence="2">FCG-7</strain>
    </source>
</reference>
<protein>
    <submittedName>
        <fullName evidence="2">Protein YgfX</fullName>
    </submittedName>
</protein>
<dbReference type="InterPro" id="IPR009883">
    <property type="entry name" value="YgfX"/>
</dbReference>
<keyword evidence="1" id="KW-0812">Transmembrane</keyword>
<gene>
    <name evidence="2" type="ORF">ABHF33_14210</name>
</gene>
<organism evidence="2">
    <name type="scientific">Chitinibacter mangrovi</name>
    <dbReference type="NCBI Taxonomy" id="3153927"/>
    <lineage>
        <taxon>Bacteria</taxon>
        <taxon>Pseudomonadati</taxon>
        <taxon>Pseudomonadota</taxon>
        <taxon>Betaproteobacteria</taxon>
        <taxon>Neisseriales</taxon>
        <taxon>Chitinibacteraceae</taxon>
        <taxon>Chitinibacter</taxon>
    </lineage>
</organism>
<dbReference type="EMBL" id="CP157355">
    <property type="protein sequence ID" value="XBM00191.1"/>
    <property type="molecule type" value="Genomic_DNA"/>
</dbReference>
<dbReference type="RefSeq" id="WP_348944556.1">
    <property type="nucleotide sequence ID" value="NZ_CP157355.1"/>
</dbReference>
<sequence length="137" mass="15927">MLPAVLQINPASKWQRGFLCLTHALALLNAWWLAWPWALMLSALLLLSLRFYWLKAQVVNQIQCLPDGLLDVHTRAGQRYSMQLLASSVLTAHVLVLHLRGDGQKFQVVIWPDSAPAEVLRQWRVYLRWIWPNLHRK</sequence>
<dbReference type="Pfam" id="PF07254">
    <property type="entry name" value="Cpta_toxin"/>
    <property type="match status" value="1"/>
</dbReference>
<keyword evidence="1" id="KW-1133">Transmembrane helix</keyword>
<dbReference type="AlphaFoldDB" id="A0AAU7F937"/>
<accession>A0AAU7F937</accession>
<feature type="transmembrane region" description="Helical" evidence="1">
    <location>
        <begin position="34"/>
        <end position="53"/>
    </location>
</feature>
<evidence type="ECO:0000313" key="2">
    <source>
        <dbReference type="EMBL" id="XBM00191.1"/>
    </source>
</evidence>
<evidence type="ECO:0000256" key="1">
    <source>
        <dbReference type="SAM" id="Phobius"/>
    </source>
</evidence>